<dbReference type="Gramene" id="PNW75669">
    <property type="protein sequence ID" value="PNW75669"/>
    <property type="gene ID" value="CHLRE_12g536200v5"/>
</dbReference>
<feature type="region of interest" description="Disordered" evidence="1">
    <location>
        <begin position="536"/>
        <end position="574"/>
    </location>
</feature>
<dbReference type="ExpressionAtlas" id="A0A2K3D564">
    <property type="expression patterns" value="baseline"/>
</dbReference>
<feature type="region of interest" description="Disordered" evidence="1">
    <location>
        <begin position="317"/>
        <end position="402"/>
    </location>
</feature>
<protein>
    <submittedName>
        <fullName evidence="2">Uncharacterized protein</fullName>
    </submittedName>
</protein>
<evidence type="ECO:0000313" key="2">
    <source>
        <dbReference type="EMBL" id="PNW75669.1"/>
    </source>
</evidence>
<feature type="compositionally biased region" description="Acidic residues" evidence="1">
    <location>
        <begin position="133"/>
        <end position="144"/>
    </location>
</feature>
<feature type="region of interest" description="Disordered" evidence="1">
    <location>
        <begin position="428"/>
        <end position="450"/>
    </location>
</feature>
<feature type="compositionally biased region" description="Low complexity" evidence="1">
    <location>
        <begin position="536"/>
        <end position="556"/>
    </location>
</feature>
<evidence type="ECO:0000313" key="3">
    <source>
        <dbReference type="Proteomes" id="UP000006906"/>
    </source>
</evidence>
<dbReference type="AlphaFoldDB" id="A0A2K3D564"/>
<reference evidence="2 3" key="1">
    <citation type="journal article" date="2007" name="Science">
        <title>The Chlamydomonas genome reveals the evolution of key animal and plant functions.</title>
        <authorList>
            <person name="Merchant S.S."/>
            <person name="Prochnik S.E."/>
            <person name="Vallon O."/>
            <person name="Harris E.H."/>
            <person name="Karpowicz S.J."/>
            <person name="Witman G.B."/>
            <person name="Terry A."/>
            <person name="Salamov A."/>
            <person name="Fritz-Laylin L.K."/>
            <person name="Marechal-Drouard L."/>
            <person name="Marshall W.F."/>
            <person name="Qu L.H."/>
            <person name="Nelson D.R."/>
            <person name="Sanderfoot A.A."/>
            <person name="Spalding M.H."/>
            <person name="Kapitonov V.V."/>
            <person name="Ren Q."/>
            <person name="Ferris P."/>
            <person name="Lindquist E."/>
            <person name="Shapiro H."/>
            <person name="Lucas S.M."/>
            <person name="Grimwood J."/>
            <person name="Schmutz J."/>
            <person name="Cardol P."/>
            <person name="Cerutti H."/>
            <person name="Chanfreau G."/>
            <person name="Chen C.L."/>
            <person name="Cognat V."/>
            <person name="Croft M.T."/>
            <person name="Dent R."/>
            <person name="Dutcher S."/>
            <person name="Fernandez E."/>
            <person name="Fukuzawa H."/>
            <person name="Gonzalez-Ballester D."/>
            <person name="Gonzalez-Halphen D."/>
            <person name="Hallmann A."/>
            <person name="Hanikenne M."/>
            <person name="Hippler M."/>
            <person name="Inwood W."/>
            <person name="Jabbari K."/>
            <person name="Kalanon M."/>
            <person name="Kuras R."/>
            <person name="Lefebvre P.A."/>
            <person name="Lemaire S.D."/>
            <person name="Lobanov A.V."/>
            <person name="Lohr M."/>
            <person name="Manuell A."/>
            <person name="Meier I."/>
            <person name="Mets L."/>
            <person name="Mittag M."/>
            <person name="Mittelmeier T."/>
            <person name="Moroney J.V."/>
            <person name="Moseley J."/>
            <person name="Napoli C."/>
            <person name="Nedelcu A.M."/>
            <person name="Niyogi K."/>
            <person name="Novoselov S.V."/>
            <person name="Paulsen I.T."/>
            <person name="Pazour G."/>
            <person name="Purton S."/>
            <person name="Ral J.P."/>
            <person name="Riano-Pachon D.M."/>
            <person name="Riekhof W."/>
            <person name="Rymarquis L."/>
            <person name="Schroda M."/>
            <person name="Stern D."/>
            <person name="Umen J."/>
            <person name="Willows R."/>
            <person name="Wilson N."/>
            <person name="Zimmer S.L."/>
            <person name="Allmer J."/>
            <person name="Balk J."/>
            <person name="Bisova K."/>
            <person name="Chen C.J."/>
            <person name="Elias M."/>
            <person name="Gendler K."/>
            <person name="Hauser C."/>
            <person name="Lamb M.R."/>
            <person name="Ledford H."/>
            <person name="Long J.C."/>
            <person name="Minagawa J."/>
            <person name="Page M.D."/>
            <person name="Pan J."/>
            <person name="Pootakham W."/>
            <person name="Roje S."/>
            <person name="Rose A."/>
            <person name="Stahlberg E."/>
            <person name="Terauchi A.M."/>
            <person name="Yang P."/>
            <person name="Ball S."/>
            <person name="Bowler C."/>
            <person name="Dieckmann C.L."/>
            <person name="Gladyshev V.N."/>
            <person name="Green P."/>
            <person name="Jorgensen R."/>
            <person name="Mayfield S."/>
            <person name="Mueller-Roeber B."/>
            <person name="Rajamani S."/>
            <person name="Sayre R.T."/>
            <person name="Brokstein P."/>
            <person name="Dubchak I."/>
            <person name="Goodstein D."/>
            <person name="Hornick L."/>
            <person name="Huang Y.W."/>
            <person name="Jhaveri J."/>
            <person name="Luo Y."/>
            <person name="Martinez D."/>
            <person name="Ngau W.C."/>
            <person name="Otillar B."/>
            <person name="Poliakov A."/>
            <person name="Porter A."/>
            <person name="Szajkowski L."/>
            <person name="Werner G."/>
            <person name="Zhou K."/>
            <person name="Grigoriev I.V."/>
            <person name="Rokhsar D.S."/>
            <person name="Grossman A.R."/>
        </authorList>
    </citation>
    <scope>NUCLEOTIDE SEQUENCE [LARGE SCALE GENOMIC DNA]</scope>
    <source>
        <strain evidence="3">CC-503</strain>
    </source>
</reference>
<gene>
    <name evidence="2" type="ORF">CHLRE_12g536200v5</name>
</gene>
<feature type="compositionally biased region" description="Low complexity" evidence="1">
    <location>
        <begin position="288"/>
        <end position="299"/>
    </location>
</feature>
<dbReference type="OrthoDB" id="552543at2759"/>
<accession>A0A2K3D564</accession>
<dbReference type="RefSeq" id="XP_042918747.1">
    <property type="nucleotide sequence ID" value="XM_043068652.1"/>
</dbReference>
<feature type="compositionally biased region" description="Basic and acidic residues" evidence="1">
    <location>
        <begin position="1"/>
        <end position="11"/>
    </location>
</feature>
<feature type="region of interest" description="Disordered" evidence="1">
    <location>
        <begin position="1"/>
        <end position="21"/>
    </location>
</feature>
<evidence type="ECO:0000256" key="1">
    <source>
        <dbReference type="SAM" id="MobiDB-lite"/>
    </source>
</evidence>
<feature type="region of interest" description="Disordered" evidence="1">
    <location>
        <begin position="100"/>
        <end position="144"/>
    </location>
</feature>
<feature type="region of interest" description="Disordered" evidence="1">
    <location>
        <begin position="274"/>
        <end position="299"/>
    </location>
</feature>
<name>A0A2K3D564_CHLRE</name>
<dbReference type="InParanoid" id="A0A2K3D564"/>
<dbReference type="Proteomes" id="UP000006906">
    <property type="component" value="Chromosome 12"/>
</dbReference>
<dbReference type="EMBL" id="CM008973">
    <property type="protein sequence ID" value="PNW75669.1"/>
    <property type="molecule type" value="Genomic_DNA"/>
</dbReference>
<dbReference type="GeneID" id="66055677"/>
<proteinExistence type="predicted"/>
<organism evidence="2 3">
    <name type="scientific">Chlamydomonas reinhardtii</name>
    <name type="common">Chlamydomonas smithii</name>
    <dbReference type="NCBI Taxonomy" id="3055"/>
    <lineage>
        <taxon>Eukaryota</taxon>
        <taxon>Viridiplantae</taxon>
        <taxon>Chlorophyta</taxon>
        <taxon>core chlorophytes</taxon>
        <taxon>Chlorophyceae</taxon>
        <taxon>CS clade</taxon>
        <taxon>Chlamydomonadales</taxon>
        <taxon>Chlamydomonadaceae</taxon>
        <taxon>Chlamydomonas</taxon>
    </lineage>
</organism>
<feature type="region of interest" description="Disordered" evidence="1">
    <location>
        <begin position="162"/>
        <end position="181"/>
    </location>
</feature>
<sequence>MAKRKAEHDAEGAPAAKARRPNGYWRPFNTWWRVYQEDHGQRPSVKDMTDWHTANAKAAWGSADVPPLTDMLKTAKGLRPLQLVRKYFCEYRRKKREAKVVGESPLKGVSAGPVSKPSCAAKPRGGRIGSSSSEDEGPGSDAESDMTDIEDAVLAELAQDVEEATGGQQQPQQPSFPSHLVSGATAARQAYNVACAAAIMAAATAAAAAAHAMHAPTAGFESQAGTSGGAQESDQEALCYTPQPDVEAFGASLAHQGSWLQSVQEAAATTALDPAGLGFTQPPAAHTGGSHAPSPAGAAISPPMPSAICTMPSAPACEGAAAPHLPRHQLGGRFDSTAGSASLPSYGSVPPPPLPPHVTRHVHLQPPHGPAVSELPGGGSRSHSLPCSALPPAAGPQRFTAPSGSLNGDLAVAAPPVDSWHYYHVQQQHAHQHHALAPPPQPPHGSAAAPAPYRCGPSGYPAHPVYPHGYPHGYSGYGGYTGYGGYGYPPYGMPPPPPYGYAPAPYGRYSSSTSAPPPPPYAPPPYPYPYGHGMPPGYPQYGHPQQPAAATTAQPHPHLHPHASGPAASHEQAGHSLTSFHDDVDLDAVLEAEMGDHYQQVQQQQQATRPSEGGKTDAFADLWVRWEEDTGADAAPAVCKDATASGPGMQPRTRVPVHVFHE</sequence>
<keyword evidence="3" id="KW-1185">Reference proteome</keyword>
<dbReference type="KEGG" id="cre:CHLRE_12g536200v5"/>